<evidence type="ECO:0008006" key="6">
    <source>
        <dbReference type="Google" id="ProtNLM"/>
    </source>
</evidence>
<dbReference type="OrthoDB" id="2541898at2"/>
<organism evidence="4 5">
    <name type="scientific">Paenibacillus durus</name>
    <name type="common">Paenibacillus azotofixans</name>
    <dbReference type="NCBI Taxonomy" id="44251"/>
    <lineage>
        <taxon>Bacteria</taxon>
        <taxon>Bacillati</taxon>
        <taxon>Bacillota</taxon>
        <taxon>Bacilli</taxon>
        <taxon>Bacillales</taxon>
        <taxon>Paenibacillaceae</taxon>
        <taxon>Paenibacillus</taxon>
    </lineage>
</organism>
<dbReference type="KEGG" id="pdu:PDUR_02785"/>
<evidence type="ECO:0000313" key="4">
    <source>
        <dbReference type="EMBL" id="AIQ11050.1"/>
    </source>
</evidence>
<gene>
    <name evidence="4" type="ORF">PDUR_02785</name>
</gene>
<evidence type="ECO:0000259" key="3">
    <source>
        <dbReference type="Pfam" id="PF18705"/>
    </source>
</evidence>
<dbReference type="InterPro" id="IPR025436">
    <property type="entry name" value="DUF4179"/>
</dbReference>
<dbReference type="RefSeq" id="WP_042204979.1">
    <property type="nucleotide sequence ID" value="NZ_CP009288.1"/>
</dbReference>
<sequence>MIQEIHTFKKEIDSIPVPYDKLDAIIMKTVQETGVGKRTKILRKMGYTAGAAAVACGLLIGSAALSPAMASIVSKIPVIGSVFIQIGDSGLKNVSEHGLTSAIGMTKISGGDSLTINEVFYDGTRLSIGYSLETEKPMGEAFTMLRTDFAVNGTAAAFSGSDKQTEVTPTYRTGILEINSSVDLTDQFELGLALSTEDRQKKWDFAIPVSKQAGTKLIAIGHKQQSGGVDLTVSDLVIGPAGMRLTFSAVSEDQDSVDYLSVRAVDEAGHELGSQSGGTRSQFRDGKYYSTGTQLFNPLPAGTKTLTFTPHVSLPSMGGGVAIDQDGTETPVEFTPHQASGKTKFDSFTVTLP</sequence>
<evidence type="ECO:0000259" key="2">
    <source>
        <dbReference type="Pfam" id="PF13786"/>
    </source>
</evidence>
<keyword evidence="1" id="KW-0472">Membrane</keyword>
<keyword evidence="5" id="KW-1185">Reference proteome</keyword>
<dbReference type="Gene3D" id="2.60.40.1640">
    <property type="entry name" value="Conserved domain protein"/>
    <property type="match status" value="1"/>
</dbReference>
<dbReference type="EMBL" id="CP009288">
    <property type="protein sequence ID" value="AIQ11050.1"/>
    <property type="molecule type" value="Genomic_DNA"/>
</dbReference>
<evidence type="ECO:0000256" key="1">
    <source>
        <dbReference type="SAM" id="Phobius"/>
    </source>
</evidence>
<dbReference type="AlphaFoldDB" id="A0A089HK38"/>
<reference evidence="4 5" key="1">
    <citation type="submission" date="2014-08" db="EMBL/GenBank/DDBJ databases">
        <title>Comparative genomics of the Paenibacillus odorifer group.</title>
        <authorList>
            <person name="den Bakker H.C."/>
            <person name="Tsai Y.-C."/>
            <person name="Martin N."/>
            <person name="Korlach J."/>
            <person name="Wiedmann M."/>
        </authorList>
    </citation>
    <scope>NUCLEOTIDE SEQUENCE [LARGE SCALE GENOMIC DNA]</scope>
    <source>
        <strain evidence="4 5">DSM 1735</strain>
    </source>
</reference>
<feature type="transmembrane region" description="Helical" evidence="1">
    <location>
        <begin position="47"/>
        <end position="69"/>
    </location>
</feature>
<dbReference type="Pfam" id="PF18705">
    <property type="entry name" value="DUF5643"/>
    <property type="match status" value="1"/>
</dbReference>
<dbReference type="Pfam" id="PF13786">
    <property type="entry name" value="DUF4179"/>
    <property type="match status" value="1"/>
</dbReference>
<feature type="domain" description="DUF4179" evidence="2">
    <location>
        <begin position="43"/>
        <end position="133"/>
    </location>
</feature>
<dbReference type="eggNOG" id="ENOG502ZBP0">
    <property type="taxonomic scope" value="Bacteria"/>
</dbReference>
<evidence type="ECO:0000313" key="5">
    <source>
        <dbReference type="Proteomes" id="UP000029409"/>
    </source>
</evidence>
<feature type="domain" description="DUF5643" evidence="3">
    <location>
        <begin position="216"/>
        <end position="328"/>
    </location>
</feature>
<proteinExistence type="predicted"/>
<dbReference type="InterPro" id="IPR040680">
    <property type="entry name" value="DUF5643"/>
</dbReference>
<protein>
    <recommendedName>
        <fullName evidence="6">DUF4179 domain-containing protein</fullName>
    </recommendedName>
</protein>
<dbReference type="STRING" id="44251.PDUR_02785"/>
<accession>A0A089HK38</accession>
<keyword evidence="1" id="KW-0812">Transmembrane</keyword>
<dbReference type="Proteomes" id="UP000029409">
    <property type="component" value="Chromosome"/>
</dbReference>
<dbReference type="Gene3D" id="2.60.40.1630">
    <property type="entry name" value="bacillus anthracis domain"/>
    <property type="match status" value="1"/>
</dbReference>
<keyword evidence="1" id="KW-1133">Transmembrane helix</keyword>
<name>A0A089HK38_PAEDU</name>